<dbReference type="InterPro" id="IPR036412">
    <property type="entry name" value="HAD-like_sf"/>
</dbReference>
<dbReference type="Pfam" id="PF13419">
    <property type="entry name" value="HAD_2"/>
    <property type="match status" value="1"/>
</dbReference>
<dbReference type="InterPro" id="IPR023198">
    <property type="entry name" value="PGP-like_dom2"/>
</dbReference>
<dbReference type="PANTHER" id="PTHR46193:SF18">
    <property type="entry name" value="HEXITOL PHOSPHATASE B"/>
    <property type="match status" value="1"/>
</dbReference>
<dbReference type="InterPro" id="IPR051600">
    <property type="entry name" value="Beta-PGM-like"/>
</dbReference>
<comment type="caution">
    <text evidence="6">The sequence shown here is derived from an EMBL/GenBank/DDBJ whole genome shotgun (WGS) entry which is preliminary data.</text>
</comment>
<keyword evidence="3" id="KW-0479">Metal-binding</keyword>
<dbReference type="EMBL" id="JTJU01000033">
    <property type="protein sequence ID" value="OBX10250.1"/>
    <property type="molecule type" value="Genomic_DNA"/>
</dbReference>
<keyword evidence="5" id="KW-0119">Carbohydrate metabolism</keyword>
<reference evidence="6 7" key="1">
    <citation type="submission" date="2014-11" db="EMBL/GenBank/DDBJ databases">
        <title>Pan-genome of Gallibacterium spp.</title>
        <authorList>
            <person name="Kudirkiene E."/>
            <person name="Bojesen A.M."/>
        </authorList>
    </citation>
    <scope>NUCLEOTIDE SEQUENCE [LARGE SCALE GENOMIC DNA]</scope>
    <source>
        <strain evidence="6 7">18469/18</strain>
    </source>
</reference>
<dbReference type="AlphaFoldDB" id="A0AB36E2E9"/>
<proteinExistence type="inferred from homology"/>
<dbReference type="RefSeq" id="WP_066421797.1">
    <property type="nucleotide sequence ID" value="NZ_CP103875.1"/>
</dbReference>
<gene>
    <name evidence="6" type="ORF">QV09_06150</name>
</gene>
<evidence type="ECO:0000256" key="5">
    <source>
        <dbReference type="ARBA" id="ARBA00023277"/>
    </source>
</evidence>
<dbReference type="PANTHER" id="PTHR46193">
    <property type="entry name" value="6-PHOSPHOGLUCONATE PHOSPHATASE"/>
    <property type="match status" value="1"/>
</dbReference>
<evidence type="ECO:0000256" key="4">
    <source>
        <dbReference type="ARBA" id="ARBA00022842"/>
    </source>
</evidence>
<dbReference type="GO" id="GO:0046872">
    <property type="term" value="F:metal ion binding"/>
    <property type="evidence" value="ECO:0007669"/>
    <property type="project" value="UniProtKB-KW"/>
</dbReference>
<evidence type="ECO:0000313" key="7">
    <source>
        <dbReference type="Proteomes" id="UP000092527"/>
    </source>
</evidence>
<dbReference type="InterPro" id="IPR041492">
    <property type="entry name" value="HAD_2"/>
</dbReference>
<comment type="similarity">
    <text evidence="2">Belongs to the HAD-like hydrolase superfamily. CbbY/CbbZ/Gph/YieH family.</text>
</comment>
<evidence type="ECO:0000256" key="3">
    <source>
        <dbReference type="ARBA" id="ARBA00022723"/>
    </source>
</evidence>
<dbReference type="Gene3D" id="1.10.150.240">
    <property type="entry name" value="Putative phosphatase, domain 2"/>
    <property type="match status" value="1"/>
</dbReference>
<protein>
    <submittedName>
        <fullName evidence="6">Phosphatase</fullName>
    </submittedName>
</protein>
<dbReference type="SFLD" id="SFLDS00003">
    <property type="entry name" value="Haloacid_Dehalogenase"/>
    <property type="match status" value="1"/>
</dbReference>
<dbReference type="SFLD" id="SFLDG01129">
    <property type="entry name" value="C1.5:_HAD__Beta-PGM__Phosphata"/>
    <property type="match status" value="1"/>
</dbReference>
<evidence type="ECO:0000256" key="1">
    <source>
        <dbReference type="ARBA" id="ARBA00001946"/>
    </source>
</evidence>
<dbReference type="Gene3D" id="3.40.50.1000">
    <property type="entry name" value="HAD superfamily/HAD-like"/>
    <property type="match status" value="1"/>
</dbReference>
<name>A0AB36E2E9_9PAST</name>
<comment type="cofactor">
    <cofactor evidence="1">
        <name>Mg(2+)</name>
        <dbReference type="ChEBI" id="CHEBI:18420"/>
    </cofactor>
</comment>
<organism evidence="6 7">
    <name type="scientific">Gallibacterium salpingitidis</name>
    <dbReference type="NCBI Taxonomy" id="505341"/>
    <lineage>
        <taxon>Bacteria</taxon>
        <taxon>Pseudomonadati</taxon>
        <taxon>Pseudomonadota</taxon>
        <taxon>Gammaproteobacteria</taxon>
        <taxon>Pasteurellales</taxon>
        <taxon>Pasteurellaceae</taxon>
        <taxon>Gallibacterium</taxon>
    </lineage>
</organism>
<dbReference type="PRINTS" id="PR00413">
    <property type="entry name" value="HADHALOGNASE"/>
</dbReference>
<dbReference type="GO" id="GO:0003824">
    <property type="term" value="F:catalytic activity"/>
    <property type="evidence" value="ECO:0007669"/>
    <property type="project" value="UniProtKB-ARBA"/>
</dbReference>
<dbReference type="NCBIfam" id="TIGR01549">
    <property type="entry name" value="HAD-SF-IA-v1"/>
    <property type="match status" value="1"/>
</dbReference>
<evidence type="ECO:0000256" key="2">
    <source>
        <dbReference type="ARBA" id="ARBA00006171"/>
    </source>
</evidence>
<evidence type="ECO:0000313" key="6">
    <source>
        <dbReference type="EMBL" id="OBX10250.1"/>
    </source>
</evidence>
<dbReference type="InterPro" id="IPR006439">
    <property type="entry name" value="HAD-SF_hydro_IA"/>
</dbReference>
<accession>A0AB36E2E9</accession>
<dbReference type="Proteomes" id="UP000092527">
    <property type="component" value="Unassembled WGS sequence"/>
</dbReference>
<dbReference type="InterPro" id="IPR023214">
    <property type="entry name" value="HAD_sf"/>
</dbReference>
<dbReference type="SUPFAM" id="SSF56784">
    <property type="entry name" value="HAD-like"/>
    <property type="match status" value="1"/>
</dbReference>
<sequence length="224" mass="25738">MLQAIIFDMDGVIVDTEYVEFDLQQQFIESIKEPNQPITLEQRSEVVGQSLREIPKIIKKLSGSSLSIEEIRTRYYAFFTELFSKVDYRSIFRQDIEKIIQFAKQNQLKLAVASSSRMNHINNILSTCGIKDQFDLIVSGEIFERSKPDPTIYRYTLEKLGVSAENAVAVEDSFYGMQAAKSAGLRVIGYEEKRMIIDQSLADYLCKDMNEILAIVMKIHQQQI</sequence>
<dbReference type="NCBIfam" id="TIGR01509">
    <property type="entry name" value="HAD-SF-IA-v3"/>
    <property type="match status" value="1"/>
</dbReference>
<keyword evidence="4" id="KW-0460">Magnesium</keyword>